<dbReference type="InterPro" id="IPR019535">
    <property type="entry name" value="ICE2_C"/>
</dbReference>
<dbReference type="AlphaFoldDB" id="A0A9J2PP24"/>
<dbReference type="WBParaSite" id="ALUE_0001177501-mRNA-1">
    <property type="protein sequence ID" value="ALUE_0001177501-mRNA-1"/>
    <property type="gene ID" value="ALUE_0001177501"/>
</dbReference>
<feature type="domain" description="Little elongation complex subunit 2 C-terminal" evidence="2">
    <location>
        <begin position="634"/>
        <end position="826"/>
    </location>
</feature>
<feature type="compositionally biased region" description="Basic residues" evidence="1">
    <location>
        <begin position="90"/>
        <end position="99"/>
    </location>
</feature>
<proteinExistence type="predicted"/>
<organism evidence="3 4">
    <name type="scientific">Ascaris lumbricoides</name>
    <name type="common">Giant roundworm</name>
    <dbReference type="NCBI Taxonomy" id="6252"/>
    <lineage>
        <taxon>Eukaryota</taxon>
        <taxon>Metazoa</taxon>
        <taxon>Ecdysozoa</taxon>
        <taxon>Nematoda</taxon>
        <taxon>Chromadorea</taxon>
        <taxon>Rhabditida</taxon>
        <taxon>Spirurina</taxon>
        <taxon>Ascaridomorpha</taxon>
        <taxon>Ascaridoidea</taxon>
        <taxon>Ascarididae</taxon>
        <taxon>Ascaris</taxon>
    </lineage>
</organism>
<protein>
    <submittedName>
        <fullName evidence="4">Little elongation complex subunit 2 C-terminal domain-containing protein</fullName>
    </submittedName>
</protein>
<evidence type="ECO:0000313" key="4">
    <source>
        <dbReference type="WBParaSite" id="ALUE_0001177501-mRNA-1"/>
    </source>
</evidence>
<feature type="compositionally biased region" description="Polar residues" evidence="1">
    <location>
        <begin position="530"/>
        <end position="539"/>
    </location>
</feature>
<dbReference type="GO" id="GO:0008023">
    <property type="term" value="C:transcription elongation factor complex"/>
    <property type="evidence" value="ECO:0007669"/>
    <property type="project" value="InterPro"/>
</dbReference>
<evidence type="ECO:0000313" key="3">
    <source>
        <dbReference type="Proteomes" id="UP000036681"/>
    </source>
</evidence>
<feature type="region of interest" description="Disordered" evidence="1">
    <location>
        <begin position="826"/>
        <end position="880"/>
    </location>
</feature>
<accession>A0A9J2PP24</accession>
<sequence length="880" mass="99181">MESCSMRGNQAAELCPIENGIEDPSVLSKHMWLFCDACRDRRLSNTLRGKQLVGLLGESDSEEETPDATEGEKNEERVEPNEGKNANAVMKKRGRKKKTEKQETFLPDALKINRYVKSGISKKEALQKLIEEKREEAAQKALLRSAVQRGSDDVEENTSTKLKVMKKSFLLQVDPSGMPWSPRYDTFLLSRQSVFNRVIDHQRYVAIISNFLDANKSLRYDHNKQEIEVDPSGMPWSPRYDTFLLSRQSVFNRVIDHQRYVAIISNFLDANKSLRYDHNKQEIEAMDEKLSAERKAYQKHVKKKIKGLKQHLYMCGNLQSSRFILERLMKRRSQLSGQYGSPLNVTTDGLESDVSQSLPKVKYNLVSGTMPKIVIPNERRRFTFTNNVVEVREQSPLDRVNQFPLDSDELAFHFAMKYAVNVVTGVSSVLAIMCRPWLADSACYTIPIVVKGVFDAVHGRPKNICILGKPCVLDELNHPSLWRRFMKHSVRIALHPKAKQAQRTGGRQRAVLKKLEATTKTKLNDDGGEKQQTQPNVESESGDEIGGLVIAEPSKGGDETEAVTSKKRPETEEVAANDDANPSSVDQRFVNDVLSGIMEEMGSTNIKSRSECDGAVEQRADLENFNGSDLSKRYTIFSIGEEGLDDVMVLIRSGNDGLDSSTGTSVSVAVKLEFAPDLGAERLGDEEWLYDALRCRFKCASHLLRLRIHYSELHFLQKERYEERGMIARDARRKLLIQKRTHLLKSVLLQLEQLKPGSYALRLDAKGRAEILPQITDPLSERVEMDVDKMNEIKACRATGFAFNGIDEHVALVYHLVQKRIPAAFLPESSKPPRGNRGGRKKDIDASSSASAGKGGYRGRSDPQTCPAAKRKRIDLDAPQ</sequence>
<feature type="region of interest" description="Disordered" evidence="1">
    <location>
        <begin position="518"/>
        <end position="585"/>
    </location>
</feature>
<reference evidence="4" key="1">
    <citation type="submission" date="2023-03" db="UniProtKB">
        <authorList>
            <consortium name="WormBaseParasite"/>
        </authorList>
    </citation>
    <scope>IDENTIFICATION</scope>
</reference>
<keyword evidence="3" id="KW-1185">Reference proteome</keyword>
<dbReference type="Pfam" id="PF10505">
    <property type="entry name" value="NARG2_C"/>
    <property type="match status" value="1"/>
</dbReference>
<feature type="compositionally biased region" description="Basic and acidic residues" evidence="1">
    <location>
        <begin position="518"/>
        <end position="529"/>
    </location>
</feature>
<dbReference type="Proteomes" id="UP000036681">
    <property type="component" value="Unplaced"/>
</dbReference>
<feature type="compositionally biased region" description="Acidic residues" evidence="1">
    <location>
        <begin position="59"/>
        <end position="69"/>
    </location>
</feature>
<feature type="region of interest" description="Disordered" evidence="1">
    <location>
        <begin position="54"/>
        <end position="101"/>
    </location>
</feature>
<evidence type="ECO:0000259" key="2">
    <source>
        <dbReference type="Pfam" id="PF10505"/>
    </source>
</evidence>
<name>A0A9J2PP24_ASCLU</name>
<evidence type="ECO:0000256" key="1">
    <source>
        <dbReference type="SAM" id="MobiDB-lite"/>
    </source>
</evidence>
<feature type="compositionally biased region" description="Basic and acidic residues" evidence="1">
    <location>
        <begin position="70"/>
        <end position="82"/>
    </location>
</feature>